<dbReference type="PROSITE" id="PS51352">
    <property type="entry name" value="THIOREDOXIN_2"/>
    <property type="match status" value="1"/>
</dbReference>
<feature type="disulfide bond" description="Redox-active" evidence="4">
    <location>
        <begin position="92"/>
        <end position="96"/>
    </location>
</feature>
<dbReference type="InterPro" id="IPR013766">
    <property type="entry name" value="Thioredoxin_domain"/>
</dbReference>
<organism evidence="6 7">
    <name type="scientific">Pontibacter mangrovi</name>
    <dbReference type="NCBI Taxonomy" id="2589816"/>
    <lineage>
        <taxon>Bacteria</taxon>
        <taxon>Pseudomonadati</taxon>
        <taxon>Bacteroidota</taxon>
        <taxon>Cytophagia</taxon>
        <taxon>Cytophagales</taxon>
        <taxon>Hymenobacteraceae</taxon>
        <taxon>Pontibacter</taxon>
    </lineage>
</organism>
<accession>A0A501W5L3</accession>
<sequence length="220" mass="24563">MMKPVKALILGFLLLVPILVFIFISVFGTHHFSLNTFYPKMDDAGKVVYNAAGDTVFQTVPFFSLTGQEGQKVTQADLAERITVVSFFALPCADSCQRVFSQLVRVQEAYENNPQINLVSFGIAAPEQNQAVAELAREFGVQKEKWFLLTGDSSTLAAFAAEGYHEPFQKQGDRIEASTKLVLVDKEKKIRGVYDGTDAEEVDRLVLEINVLLDEYSKRK</sequence>
<feature type="binding site" evidence="3">
    <location>
        <position position="92"/>
    </location>
    <ligand>
        <name>Cu cation</name>
        <dbReference type="ChEBI" id="CHEBI:23378"/>
    </ligand>
</feature>
<reference evidence="6 7" key="1">
    <citation type="submission" date="2019-06" db="EMBL/GenBank/DDBJ databases">
        <title>A novel bacterium of genus Pontibacter, isolated from marine sediment.</title>
        <authorList>
            <person name="Huang H."/>
            <person name="Mo K."/>
            <person name="Hu Y."/>
        </authorList>
    </citation>
    <scope>NUCLEOTIDE SEQUENCE [LARGE SCALE GENOMIC DNA]</scope>
    <source>
        <strain evidence="6 7">HB172049</strain>
    </source>
</reference>
<gene>
    <name evidence="6" type="ORF">FJM65_17245</name>
</gene>
<evidence type="ECO:0000256" key="2">
    <source>
        <dbReference type="ARBA" id="ARBA00023008"/>
    </source>
</evidence>
<dbReference type="SUPFAM" id="SSF52833">
    <property type="entry name" value="Thioredoxin-like"/>
    <property type="match status" value="1"/>
</dbReference>
<evidence type="ECO:0000256" key="4">
    <source>
        <dbReference type="PIRSR" id="PIRSR603782-2"/>
    </source>
</evidence>
<dbReference type="InterPro" id="IPR003782">
    <property type="entry name" value="SCO1/SenC"/>
</dbReference>
<evidence type="ECO:0000313" key="6">
    <source>
        <dbReference type="EMBL" id="TPE42561.1"/>
    </source>
</evidence>
<keyword evidence="3" id="KW-0479">Metal-binding</keyword>
<dbReference type="InterPro" id="IPR036249">
    <property type="entry name" value="Thioredoxin-like_sf"/>
</dbReference>
<comment type="similarity">
    <text evidence="1">Belongs to the SCO1/2 family.</text>
</comment>
<dbReference type="OrthoDB" id="9811998at2"/>
<comment type="caution">
    <text evidence="6">The sequence shown here is derived from an EMBL/GenBank/DDBJ whole genome shotgun (WGS) entry which is preliminary data.</text>
</comment>
<evidence type="ECO:0000313" key="7">
    <source>
        <dbReference type="Proteomes" id="UP000316727"/>
    </source>
</evidence>
<keyword evidence="4" id="KW-1015">Disulfide bond</keyword>
<dbReference type="Pfam" id="PF02630">
    <property type="entry name" value="SCO1-SenC"/>
    <property type="match status" value="1"/>
</dbReference>
<dbReference type="Proteomes" id="UP000316727">
    <property type="component" value="Unassembled WGS sequence"/>
</dbReference>
<evidence type="ECO:0000256" key="3">
    <source>
        <dbReference type="PIRSR" id="PIRSR603782-1"/>
    </source>
</evidence>
<feature type="binding site" evidence="3">
    <location>
        <position position="96"/>
    </location>
    <ligand>
        <name>Cu cation</name>
        <dbReference type="ChEBI" id="CHEBI:23378"/>
    </ligand>
</feature>
<protein>
    <submittedName>
        <fullName evidence="6">SCO family protein</fullName>
    </submittedName>
</protein>
<keyword evidence="7" id="KW-1185">Reference proteome</keyword>
<name>A0A501W5L3_9BACT</name>
<evidence type="ECO:0000259" key="5">
    <source>
        <dbReference type="PROSITE" id="PS51352"/>
    </source>
</evidence>
<dbReference type="AlphaFoldDB" id="A0A501W5L3"/>
<feature type="domain" description="Thioredoxin" evidence="5">
    <location>
        <begin position="54"/>
        <end position="214"/>
    </location>
</feature>
<proteinExistence type="inferred from homology"/>
<dbReference type="EMBL" id="VFRQ01000011">
    <property type="protein sequence ID" value="TPE42561.1"/>
    <property type="molecule type" value="Genomic_DNA"/>
</dbReference>
<evidence type="ECO:0000256" key="1">
    <source>
        <dbReference type="ARBA" id="ARBA00010996"/>
    </source>
</evidence>
<keyword evidence="2 3" id="KW-0186">Copper</keyword>
<dbReference type="Gene3D" id="3.40.30.10">
    <property type="entry name" value="Glutaredoxin"/>
    <property type="match status" value="1"/>
</dbReference>
<dbReference type="GO" id="GO:0046872">
    <property type="term" value="F:metal ion binding"/>
    <property type="evidence" value="ECO:0007669"/>
    <property type="project" value="UniProtKB-KW"/>
</dbReference>